<keyword evidence="2" id="KW-1185">Reference proteome</keyword>
<accession>A0ABQ2SDK1</accession>
<name>A0ABQ2SDK1_9DEIO</name>
<reference evidence="2" key="1">
    <citation type="journal article" date="2019" name="Int. J. Syst. Evol. Microbiol.">
        <title>The Global Catalogue of Microorganisms (GCM) 10K type strain sequencing project: providing services to taxonomists for standard genome sequencing and annotation.</title>
        <authorList>
            <consortium name="The Broad Institute Genomics Platform"/>
            <consortium name="The Broad Institute Genome Sequencing Center for Infectious Disease"/>
            <person name="Wu L."/>
            <person name="Ma J."/>
        </authorList>
    </citation>
    <scope>NUCLEOTIDE SEQUENCE [LARGE SCALE GENOMIC DNA]</scope>
    <source>
        <strain evidence="2">JCM 31405</strain>
    </source>
</reference>
<protein>
    <submittedName>
        <fullName evidence="1">Uncharacterized protein</fullName>
    </submittedName>
</protein>
<evidence type="ECO:0000313" key="1">
    <source>
        <dbReference type="EMBL" id="GGS11348.1"/>
    </source>
</evidence>
<sequence length="370" mass="40764">MPECVVDDGETVQVDEQHAERIITGHGETTVKFRLKLRAARQACQEIVPQLFDQVMLRGSEMLCHLSELCRSGTLRLRFTVEHLGVQLHAEHPGFAVEVLHPPRAVQGLHRPAVRVRLLPSALPGVHVAQVPEGEPLLWNPTTAAGFLEGPFEERLRFTQLAGLQQDLPLRDAEMGELLAGGVLFRHWKTLRADLRGLLSLSSCDEAGHDIYVQYHLVLVEPVRADEGQVRLGCPDDVTVPLQLMQGEDDIHARSGLQGNVFGARRELLHLPVGVQGEFMIAEFRLERADVPERPGLTDLIPVCLRRVQTGEVVFHGVPVLSVCAGHEPQAVEGPRFCDAVFSRHGGLPTLRERESGALDLPLGEEGAAE</sequence>
<organism evidence="1 2">
    <name type="scientific">Deinococcus sedimenti</name>
    <dbReference type="NCBI Taxonomy" id="1867090"/>
    <lineage>
        <taxon>Bacteria</taxon>
        <taxon>Thermotogati</taxon>
        <taxon>Deinococcota</taxon>
        <taxon>Deinococci</taxon>
        <taxon>Deinococcales</taxon>
        <taxon>Deinococcaceae</taxon>
        <taxon>Deinococcus</taxon>
    </lineage>
</organism>
<proteinExistence type="predicted"/>
<dbReference type="Proteomes" id="UP000644548">
    <property type="component" value="Unassembled WGS sequence"/>
</dbReference>
<gene>
    <name evidence="1" type="ORF">GCM10008960_41660</name>
</gene>
<dbReference type="EMBL" id="BMQN01000034">
    <property type="protein sequence ID" value="GGS11348.1"/>
    <property type="molecule type" value="Genomic_DNA"/>
</dbReference>
<comment type="caution">
    <text evidence="1">The sequence shown here is derived from an EMBL/GenBank/DDBJ whole genome shotgun (WGS) entry which is preliminary data.</text>
</comment>
<evidence type="ECO:0000313" key="2">
    <source>
        <dbReference type="Proteomes" id="UP000644548"/>
    </source>
</evidence>